<feature type="signal peptide" evidence="1">
    <location>
        <begin position="1"/>
        <end position="27"/>
    </location>
</feature>
<sequence length="155" mass="16371">MRIRTVMAGVVAGAALAAGAFAAPAQAADGKQLATDAVGPGGSPTYYCTYGTARARGCFAPHGEWFRIEDTMVDGAPVVIDWKFFDDEVSPTGAVVRKGRIWHTAGSASGPRYMNKSFPENQPGVTLKTIVFRACSGNYPNNSVSFCSEWISVGT</sequence>
<organism evidence="2 3">
    <name type="scientific">Micromonospora lutea</name>
    <dbReference type="NCBI Taxonomy" id="419825"/>
    <lineage>
        <taxon>Bacteria</taxon>
        <taxon>Bacillati</taxon>
        <taxon>Actinomycetota</taxon>
        <taxon>Actinomycetes</taxon>
        <taxon>Micromonosporales</taxon>
        <taxon>Micromonosporaceae</taxon>
        <taxon>Micromonospora</taxon>
    </lineage>
</organism>
<keyword evidence="3" id="KW-1185">Reference proteome</keyword>
<dbReference type="EMBL" id="BOPB01000016">
    <property type="protein sequence ID" value="GIJ22782.1"/>
    <property type="molecule type" value="Genomic_DNA"/>
</dbReference>
<evidence type="ECO:0000256" key="1">
    <source>
        <dbReference type="SAM" id="SignalP"/>
    </source>
</evidence>
<evidence type="ECO:0000313" key="2">
    <source>
        <dbReference type="EMBL" id="GIJ22782.1"/>
    </source>
</evidence>
<feature type="chain" id="PRO_5045119185" description="Secreted protein" evidence="1">
    <location>
        <begin position="28"/>
        <end position="155"/>
    </location>
</feature>
<name>A0ABQ4IXX7_9ACTN</name>
<protein>
    <recommendedName>
        <fullName evidence="4">Secreted protein</fullName>
    </recommendedName>
</protein>
<dbReference type="RefSeq" id="WP_204000344.1">
    <property type="nucleotide sequence ID" value="NZ_BOPB01000016.1"/>
</dbReference>
<gene>
    <name evidence="2" type="ORF">Vlu01_34060</name>
</gene>
<reference evidence="2 3" key="1">
    <citation type="submission" date="2021-01" db="EMBL/GenBank/DDBJ databases">
        <title>Whole genome shotgun sequence of Verrucosispora lutea NBRC 106530.</title>
        <authorList>
            <person name="Komaki H."/>
            <person name="Tamura T."/>
        </authorList>
    </citation>
    <scope>NUCLEOTIDE SEQUENCE [LARGE SCALE GENOMIC DNA]</scope>
    <source>
        <strain evidence="2 3">NBRC 106530</strain>
    </source>
</reference>
<dbReference type="Proteomes" id="UP000643165">
    <property type="component" value="Unassembled WGS sequence"/>
</dbReference>
<keyword evidence="1" id="KW-0732">Signal</keyword>
<comment type="caution">
    <text evidence="2">The sequence shown here is derived from an EMBL/GenBank/DDBJ whole genome shotgun (WGS) entry which is preliminary data.</text>
</comment>
<evidence type="ECO:0000313" key="3">
    <source>
        <dbReference type="Proteomes" id="UP000643165"/>
    </source>
</evidence>
<accession>A0ABQ4IXX7</accession>
<proteinExistence type="predicted"/>
<evidence type="ECO:0008006" key="4">
    <source>
        <dbReference type="Google" id="ProtNLM"/>
    </source>
</evidence>